<dbReference type="GeneID" id="28858007"/>
<dbReference type="EMBL" id="LSBJ02000005">
    <property type="protein sequence ID" value="OAQ64811.2"/>
    <property type="molecule type" value="Genomic_DNA"/>
</dbReference>
<feature type="compositionally biased region" description="Basic and acidic residues" evidence="1">
    <location>
        <begin position="48"/>
        <end position="62"/>
    </location>
</feature>
<organism evidence="2 3">
    <name type="scientific">Pochonia chlamydosporia 170</name>
    <dbReference type="NCBI Taxonomy" id="1380566"/>
    <lineage>
        <taxon>Eukaryota</taxon>
        <taxon>Fungi</taxon>
        <taxon>Dikarya</taxon>
        <taxon>Ascomycota</taxon>
        <taxon>Pezizomycotina</taxon>
        <taxon>Sordariomycetes</taxon>
        <taxon>Hypocreomycetidae</taxon>
        <taxon>Hypocreales</taxon>
        <taxon>Clavicipitaceae</taxon>
        <taxon>Pochonia</taxon>
    </lineage>
</organism>
<dbReference type="AlphaFoldDB" id="A0A179FHU8"/>
<feature type="region of interest" description="Disordered" evidence="1">
    <location>
        <begin position="37"/>
        <end position="62"/>
    </location>
</feature>
<evidence type="ECO:0000313" key="3">
    <source>
        <dbReference type="Proteomes" id="UP000078397"/>
    </source>
</evidence>
<evidence type="ECO:0000256" key="1">
    <source>
        <dbReference type="SAM" id="MobiDB-lite"/>
    </source>
</evidence>
<evidence type="ECO:0000313" key="2">
    <source>
        <dbReference type="EMBL" id="OAQ64811.2"/>
    </source>
</evidence>
<sequence>MLASGQVAGHLPTWRSCRNRLRHDRIGFGREIKQSHQFNGRVARRTGSSRESETKRELSKEEYMGSTILDMFDPCLLTAK</sequence>
<gene>
    <name evidence="2" type="ORF">VFPPC_16260</name>
</gene>
<comment type="caution">
    <text evidence="2">The sequence shown here is derived from an EMBL/GenBank/DDBJ whole genome shotgun (WGS) entry which is preliminary data.</text>
</comment>
<reference evidence="2 3" key="1">
    <citation type="journal article" date="2016" name="PLoS Pathog.">
        <title>Biosynthesis of antibiotic leucinostatins in bio-control fungus Purpureocillium lilacinum and their inhibition on phytophthora revealed by genome mining.</title>
        <authorList>
            <person name="Wang G."/>
            <person name="Liu Z."/>
            <person name="Lin R."/>
            <person name="Li E."/>
            <person name="Mao Z."/>
            <person name="Ling J."/>
            <person name="Yang Y."/>
            <person name="Yin W.B."/>
            <person name="Xie B."/>
        </authorList>
    </citation>
    <scope>NUCLEOTIDE SEQUENCE [LARGE SCALE GENOMIC DNA]</scope>
    <source>
        <strain evidence="2">170</strain>
    </source>
</reference>
<accession>A0A179FHU8</accession>
<dbReference type="RefSeq" id="XP_018142125.2">
    <property type="nucleotide sequence ID" value="XM_018294013.2"/>
</dbReference>
<dbReference type="KEGG" id="pchm:VFPPC_16260"/>
<proteinExistence type="predicted"/>
<dbReference type="Proteomes" id="UP000078397">
    <property type="component" value="Unassembled WGS sequence"/>
</dbReference>
<keyword evidence="3" id="KW-1185">Reference proteome</keyword>
<protein>
    <submittedName>
        <fullName evidence="2">Uncharacterized protein</fullName>
    </submittedName>
</protein>
<name>A0A179FHU8_METCM</name>